<dbReference type="Pfam" id="PF05199">
    <property type="entry name" value="GMC_oxred_C"/>
    <property type="match status" value="1"/>
</dbReference>
<evidence type="ECO:0000256" key="9">
    <source>
        <dbReference type="RuleBase" id="RU003969"/>
    </source>
</evidence>
<dbReference type="Gene3D" id="3.30.560.10">
    <property type="entry name" value="Glucose Oxidase, domain 3"/>
    <property type="match status" value="1"/>
</dbReference>
<keyword evidence="5 6" id="KW-0560">Oxidoreductase</keyword>
<proteinExistence type="inferred from homology"/>
<dbReference type="OrthoDB" id="9785276at2"/>
<evidence type="ECO:0000256" key="2">
    <source>
        <dbReference type="ARBA" id="ARBA00010790"/>
    </source>
</evidence>
<dbReference type="InterPro" id="IPR007867">
    <property type="entry name" value="GMC_OxRtase_C"/>
</dbReference>
<reference evidence="11 12" key="1">
    <citation type="submission" date="2018-11" db="EMBL/GenBank/DDBJ databases">
        <title>Photobacterium sp. BEI247 sp. nov., a marine bacterium isolated from Yongle Blue Hole in the South China Sea.</title>
        <authorList>
            <person name="Wang X."/>
        </authorList>
    </citation>
    <scope>NUCLEOTIDE SEQUENCE [LARGE SCALE GENOMIC DNA]</scope>
    <source>
        <strain evidence="12">BEI247</strain>
    </source>
</reference>
<evidence type="ECO:0000313" key="11">
    <source>
        <dbReference type="EMBL" id="RWX55812.1"/>
    </source>
</evidence>
<dbReference type="EC" id="1.1.99.1" evidence="6"/>
<comment type="cofactor">
    <cofactor evidence="1 6 7">
        <name>FAD</name>
        <dbReference type="ChEBI" id="CHEBI:57692"/>
    </cofactor>
</comment>
<feature type="domain" description="Glucose-methanol-choline oxidoreductase N-terminal" evidence="10">
    <location>
        <begin position="82"/>
        <end position="105"/>
    </location>
</feature>
<dbReference type="PROSITE" id="PS00623">
    <property type="entry name" value="GMC_OXRED_1"/>
    <property type="match status" value="1"/>
</dbReference>
<dbReference type="AlphaFoldDB" id="A0A3S3QT72"/>
<sequence length="586" mass="64583">MNKTYDYIIVGAGSAGCVLADRLTASGEHSVLLLEAGGSDRSIFIQMPTALSYPMNSDKYAWQFESKPEAGIDNRRLHCPRGRVLGGSSSINGMVYVRGHACDFDEWVEHGAAGWSYQECLPYFRRAESWISGEDIYRGGDGPLATCNGNNMTLNPLYQAFIGAGQQAGYPKTDDYNGYQQEGFGPMHMTVDKGVRASTSNAYLRRAMKRSNLTVKTGVVSRKVLLENKQAIGVEIELGGKVESVFANKEVLLSAGSVGSVQLLQLSGVGPKAVLEQAGIAVEHDLPGVGENLQDHLEVYFQYECHQPITLNSKLGLISKGLIGTRWILRRDGLGATNHFESCAFIRSRAGLKWPNIQYHFLPAAMRYDGQVAFDGHGFQVHVGPNKPQSRGRIWVESNDPHQKPNIEFNYISTEQDIQDWRDCIRLTREILAQPAMDEYRGKEIQPGAGVTSDEAIDAWVRQNVESAYHPSCTCKMGSDNDPMAVLNENCQVRGIDSLRVVDSSVFPTIPNGNLNAPTIMVAEKVADAILGHAPLASSDAQTWIAPNWETEQRVGSAQRLIPPDTITEKILKTKRLNYQNKQADF</sequence>
<evidence type="ECO:0000256" key="4">
    <source>
        <dbReference type="ARBA" id="ARBA00022827"/>
    </source>
</evidence>
<dbReference type="PANTHER" id="PTHR11552:SF147">
    <property type="entry name" value="CHOLINE DEHYDROGENASE, MITOCHONDRIAL"/>
    <property type="match status" value="1"/>
</dbReference>
<accession>A0A3S3QT72</accession>
<comment type="catalytic activity">
    <reaction evidence="6">
        <text>betaine aldehyde + NAD(+) + H2O = glycine betaine + NADH + 2 H(+)</text>
        <dbReference type="Rhea" id="RHEA:15305"/>
        <dbReference type="ChEBI" id="CHEBI:15377"/>
        <dbReference type="ChEBI" id="CHEBI:15378"/>
        <dbReference type="ChEBI" id="CHEBI:15710"/>
        <dbReference type="ChEBI" id="CHEBI:17750"/>
        <dbReference type="ChEBI" id="CHEBI:57540"/>
        <dbReference type="ChEBI" id="CHEBI:57945"/>
        <dbReference type="EC" id="1.2.1.8"/>
    </reaction>
</comment>
<protein>
    <recommendedName>
        <fullName evidence="6">Oxygen-dependent choline dehydrogenase</fullName>
        <shortName evidence="6">CDH</shortName>
        <shortName evidence="6">CHD</shortName>
        <ecNumber evidence="6">1.1.99.1</ecNumber>
    </recommendedName>
    <alternativeName>
        <fullName evidence="6">Betaine aldehyde dehydrogenase</fullName>
        <shortName evidence="6">BADH</shortName>
        <ecNumber evidence="6">1.2.1.8</ecNumber>
    </alternativeName>
</protein>
<comment type="pathway">
    <text evidence="6 9">Amine and polyamine biosynthesis; betaine biosynthesis via choline pathway; betaine aldehyde from choline (cytochrome c reductase route): step 1/1.</text>
</comment>
<dbReference type="Proteomes" id="UP000287563">
    <property type="component" value="Unassembled WGS sequence"/>
</dbReference>
<dbReference type="HAMAP" id="MF_00750">
    <property type="entry name" value="Choline_dehydrogen"/>
    <property type="match status" value="1"/>
</dbReference>
<evidence type="ECO:0000313" key="12">
    <source>
        <dbReference type="Proteomes" id="UP000287563"/>
    </source>
</evidence>
<keyword evidence="4 6" id="KW-0274">FAD</keyword>
<dbReference type="GO" id="GO:0050660">
    <property type="term" value="F:flavin adenine dinucleotide binding"/>
    <property type="evidence" value="ECO:0007669"/>
    <property type="project" value="InterPro"/>
</dbReference>
<keyword evidence="3 6" id="KW-0285">Flavoprotein</keyword>
<evidence type="ECO:0000256" key="3">
    <source>
        <dbReference type="ARBA" id="ARBA00022630"/>
    </source>
</evidence>
<dbReference type="GO" id="GO:0016020">
    <property type="term" value="C:membrane"/>
    <property type="evidence" value="ECO:0007669"/>
    <property type="project" value="TreeGrafter"/>
</dbReference>
<feature type="active site" description="Proton acceptor" evidence="6">
    <location>
        <position position="470"/>
    </location>
</feature>
<dbReference type="Gene3D" id="3.50.50.60">
    <property type="entry name" value="FAD/NAD(P)-binding domain"/>
    <property type="match status" value="1"/>
</dbReference>
<dbReference type="NCBIfam" id="TIGR01810">
    <property type="entry name" value="betA"/>
    <property type="match status" value="1"/>
</dbReference>
<evidence type="ECO:0000256" key="1">
    <source>
        <dbReference type="ARBA" id="ARBA00001974"/>
    </source>
</evidence>
<dbReference type="InterPro" id="IPR011533">
    <property type="entry name" value="BetA"/>
</dbReference>
<dbReference type="Pfam" id="PF00732">
    <property type="entry name" value="GMC_oxred_N"/>
    <property type="match status" value="1"/>
</dbReference>
<dbReference type="InterPro" id="IPR036188">
    <property type="entry name" value="FAD/NAD-bd_sf"/>
</dbReference>
<dbReference type="GO" id="GO:0019285">
    <property type="term" value="P:glycine betaine biosynthetic process from choline"/>
    <property type="evidence" value="ECO:0007669"/>
    <property type="project" value="UniProtKB-UniRule"/>
</dbReference>
<feature type="binding site" evidence="7">
    <location>
        <position position="84"/>
    </location>
    <ligand>
        <name>FAD</name>
        <dbReference type="ChEBI" id="CHEBI:57692"/>
    </ligand>
</feature>
<dbReference type="PANTHER" id="PTHR11552">
    <property type="entry name" value="GLUCOSE-METHANOL-CHOLINE GMC OXIDOREDUCTASE"/>
    <property type="match status" value="1"/>
</dbReference>
<comment type="function">
    <text evidence="6">Involved in the biosynthesis of the osmoprotectant glycine betaine. Catalyzes the oxidation of choline to betaine aldehyde and betaine aldehyde to glycine betaine at the same rate.</text>
</comment>
<keyword evidence="12" id="KW-1185">Reference proteome</keyword>
<evidence type="ECO:0000256" key="5">
    <source>
        <dbReference type="ARBA" id="ARBA00023002"/>
    </source>
</evidence>
<evidence type="ECO:0000256" key="8">
    <source>
        <dbReference type="RuleBase" id="RU003968"/>
    </source>
</evidence>
<dbReference type="GO" id="GO:0008802">
    <property type="term" value="F:betaine-aldehyde dehydrogenase (NAD+) activity"/>
    <property type="evidence" value="ECO:0007669"/>
    <property type="project" value="UniProtKB-EC"/>
</dbReference>
<feature type="binding site" evidence="6">
    <location>
        <begin position="6"/>
        <end position="35"/>
    </location>
    <ligand>
        <name>FAD</name>
        <dbReference type="ChEBI" id="CHEBI:57692"/>
    </ligand>
</feature>
<evidence type="ECO:0000256" key="7">
    <source>
        <dbReference type="PIRSR" id="PIRSR000137-2"/>
    </source>
</evidence>
<evidence type="ECO:0000256" key="6">
    <source>
        <dbReference type="HAMAP-Rule" id="MF_00750"/>
    </source>
</evidence>
<dbReference type="SUPFAM" id="SSF54373">
    <property type="entry name" value="FAD-linked reductases, C-terminal domain"/>
    <property type="match status" value="1"/>
</dbReference>
<comment type="catalytic activity">
    <reaction evidence="6 9">
        <text>choline + A = betaine aldehyde + AH2</text>
        <dbReference type="Rhea" id="RHEA:17433"/>
        <dbReference type="ChEBI" id="CHEBI:13193"/>
        <dbReference type="ChEBI" id="CHEBI:15354"/>
        <dbReference type="ChEBI" id="CHEBI:15710"/>
        <dbReference type="ChEBI" id="CHEBI:17499"/>
        <dbReference type="EC" id="1.1.99.1"/>
    </reaction>
</comment>
<keyword evidence="6" id="KW-0520">NAD</keyword>
<evidence type="ECO:0000259" key="10">
    <source>
        <dbReference type="PROSITE" id="PS00623"/>
    </source>
</evidence>
<dbReference type="GO" id="GO:0008812">
    <property type="term" value="F:choline dehydrogenase activity"/>
    <property type="evidence" value="ECO:0007669"/>
    <property type="project" value="UniProtKB-UniRule"/>
</dbReference>
<dbReference type="PIRSF" id="PIRSF000137">
    <property type="entry name" value="Alcohol_oxidase"/>
    <property type="match status" value="1"/>
</dbReference>
<dbReference type="SUPFAM" id="SSF51905">
    <property type="entry name" value="FAD/NAD(P)-binding domain"/>
    <property type="match status" value="1"/>
</dbReference>
<dbReference type="EMBL" id="RJLM01000003">
    <property type="protein sequence ID" value="RWX55812.1"/>
    <property type="molecule type" value="Genomic_DNA"/>
</dbReference>
<dbReference type="InterPro" id="IPR000172">
    <property type="entry name" value="GMC_OxRdtase_N"/>
</dbReference>
<gene>
    <name evidence="6 11" type="primary">betA</name>
    <name evidence="11" type="ORF">EDI28_10800</name>
</gene>
<dbReference type="NCBIfam" id="NF002550">
    <property type="entry name" value="PRK02106.1"/>
    <property type="match status" value="1"/>
</dbReference>
<comment type="similarity">
    <text evidence="2 6 8">Belongs to the GMC oxidoreductase family.</text>
</comment>
<organism evidence="11 12">
    <name type="scientific">Photobacterium chitinilyticum</name>
    <dbReference type="NCBI Taxonomy" id="2485123"/>
    <lineage>
        <taxon>Bacteria</taxon>
        <taxon>Pseudomonadati</taxon>
        <taxon>Pseudomonadota</taxon>
        <taxon>Gammaproteobacteria</taxon>
        <taxon>Vibrionales</taxon>
        <taxon>Vibrionaceae</taxon>
        <taxon>Photobacterium</taxon>
    </lineage>
</organism>
<dbReference type="PROSITE" id="PS51257">
    <property type="entry name" value="PROKAR_LIPOPROTEIN"/>
    <property type="match status" value="1"/>
</dbReference>
<dbReference type="EC" id="1.2.1.8" evidence="6"/>
<feature type="binding site" evidence="7">
    <location>
        <begin position="92"/>
        <end position="95"/>
    </location>
    <ligand>
        <name>FAD</name>
        <dbReference type="ChEBI" id="CHEBI:57692"/>
    </ligand>
</feature>
<dbReference type="InterPro" id="IPR012132">
    <property type="entry name" value="GMC_OxRdtase"/>
</dbReference>
<dbReference type="UniPathway" id="UPA00529">
    <property type="reaction ID" value="UER00385"/>
</dbReference>
<name>A0A3S3QT72_9GAMM</name>
<comment type="caution">
    <text evidence="11">The sequence shown here is derived from an EMBL/GenBank/DDBJ whole genome shotgun (WGS) entry which is preliminary data.</text>
</comment>
<dbReference type="RefSeq" id="WP_128783833.1">
    <property type="nucleotide sequence ID" value="NZ_RJLM01000003.1"/>
</dbReference>